<evidence type="ECO:0008006" key="4">
    <source>
        <dbReference type="Google" id="ProtNLM"/>
    </source>
</evidence>
<evidence type="ECO:0000256" key="1">
    <source>
        <dbReference type="SAM" id="Phobius"/>
    </source>
</evidence>
<feature type="transmembrane region" description="Helical" evidence="1">
    <location>
        <begin position="95"/>
        <end position="114"/>
    </location>
</feature>
<feature type="transmembrane region" description="Helical" evidence="1">
    <location>
        <begin position="200"/>
        <end position="220"/>
    </location>
</feature>
<dbReference type="EMBL" id="JBDJPC010000006">
    <property type="protein sequence ID" value="KAL1497003.1"/>
    <property type="molecule type" value="Genomic_DNA"/>
</dbReference>
<keyword evidence="3" id="KW-1185">Reference proteome</keyword>
<sequence length="297" mass="35496">MCNYFFQLFNINISYLKFSGNFLSRFKYNSSLTTVDIKATNWKTKQKILQAAKQFQVAFLIFFLLLLFYFSVINYNMLKDDTNLLLLQQLVNLEISPTIMVILILPGYLLYEVFHVQTHILILTDFINKLDNGITDSTKNKSEYIRNYLKSIFLKRMEIQCYHKELTLFNQIIFTMYILNAVILSIGSVMSFFLRSPTTLPGSITLLVYAVIGVYLNQMIQEYRFTVEKMDMAIFILKWYKWDVKCQKFYLLLYKSFFKEFTIPIFYILNLDREFLKTICHLTYTFSNFLYTIKRKQ</sequence>
<dbReference type="Proteomes" id="UP001566132">
    <property type="component" value="Unassembled WGS sequence"/>
</dbReference>
<evidence type="ECO:0000313" key="3">
    <source>
        <dbReference type="Proteomes" id="UP001566132"/>
    </source>
</evidence>
<dbReference type="AlphaFoldDB" id="A0ABD1EKG8"/>
<proteinExistence type="predicted"/>
<gene>
    <name evidence="2" type="ORF">ABEB36_008035</name>
</gene>
<accession>A0ABD1EKG8</accession>
<evidence type="ECO:0000313" key="2">
    <source>
        <dbReference type="EMBL" id="KAL1497003.1"/>
    </source>
</evidence>
<keyword evidence="1" id="KW-0812">Transmembrane</keyword>
<keyword evidence="1" id="KW-1133">Transmembrane helix</keyword>
<reference evidence="2 3" key="1">
    <citation type="submission" date="2024-05" db="EMBL/GenBank/DDBJ databases">
        <title>Genetic variation in Jamaican populations of the coffee berry borer (Hypothenemus hampei).</title>
        <authorList>
            <person name="Errbii M."/>
            <person name="Myrie A."/>
        </authorList>
    </citation>
    <scope>NUCLEOTIDE SEQUENCE [LARGE SCALE GENOMIC DNA]</scope>
    <source>
        <strain evidence="2">JA-Hopewell-2020-01-JO</strain>
        <tissue evidence="2">Whole body</tissue>
    </source>
</reference>
<comment type="caution">
    <text evidence="2">The sequence shown here is derived from an EMBL/GenBank/DDBJ whole genome shotgun (WGS) entry which is preliminary data.</text>
</comment>
<name>A0ABD1EKG8_HYPHA</name>
<protein>
    <recommendedName>
        <fullName evidence="4">Odorant receptor</fullName>
    </recommendedName>
</protein>
<feature type="transmembrane region" description="Helical" evidence="1">
    <location>
        <begin position="55"/>
        <end position="75"/>
    </location>
</feature>
<organism evidence="2 3">
    <name type="scientific">Hypothenemus hampei</name>
    <name type="common">Coffee berry borer</name>
    <dbReference type="NCBI Taxonomy" id="57062"/>
    <lineage>
        <taxon>Eukaryota</taxon>
        <taxon>Metazoa</taxon>
        <taxon>Ecdysozoa</taxon>
        <taxon>Arthropoda</taxon>
        <taxon>Hexapoda</taxon>
        <taxon>Insecta</taxon>
        <taxon>Pterygota</taxon>
        <taxon>Neoptera</taxon>
        <taxon>Endopterygota</taxon>
        <taxon>Coleoptera</taxon>
        <taxon>Polyphaga</taxon>
        <taxon>Cucujiformia</taxon>
        <taxon>Curculionidae</taxon>
        <taxon>Scolytinae</taxon>
        <taxon>Hypothenemus</taxon>
    </lineage>
</organism>
<keyword evidence="1" id="KW-0472">Membrane</keyword>
<feature type="transmembrane region" description="Helical" evidence="1">
    <location>
        <begin position="172"/>
        <end position="194"/>
    </location>
</feature>